<dbReference type="AlphaFoldDB" id="A0A3P3QKY8"/>
<protein>
    <submittedName>
        <fullName evidence="1">DNA polymerase III subunit chi</fullName>
    </submittedName>
</protein>
<dbReference type="InterPro" id="IPR036768">
    <property type="entry name" value="PolIII_chi_sf"/>
</dbReference>
<proteinExistence type="predicted"/>
<evidence type="ECO:0000313" key="2">
    <source>
        <dbReference type="Proteomes" id="UP000276260"/>
    </source>
</evidence>
<comment type="caution">
    <text evidence="1">The sequence shown here is derived from an EMBL/GenBank/DDBJ whole genome shotgun (WGS) entry which is preliminary data.</text>
</comment>
<evidence type="ECO:0000313" key="1">
    <source>
        <dbReference type="EMBL" id="RRJ21150.1"/>
    </source>
</evidence>
<dbReference type="Proteomes" id="UP000276260">
    <property type="component" value="Unassembled WGS sequence"/>
</dbReference>
<reference evidence="1 2" key="1">
    <citation type="submission" date="2018-11" db="EMBL/GenBank/DDBJ databases">
        <title>Draft genome analysis of Rheinheimera mesophila isolated from an industrial waste site.</title>
        <authorList>
            <person name="Yu Q."/>
            <person name="Qi Y."/>
            <person name="Zhang H."/>
            <person name="Lu Y."/>
            <person name="Pu J."/>
        </authorList>
    </citation>
    <scope>NUCLEOTIDE SEQUENCE [LARGE SCALE GENOMIC DNA]</scope>
    <source>
        <strain evidence="1 2">IITR13</strain>
    </source>
</reference>
<gene>
    <name evidence="1" type="ORF">EIK76_09710</name>
</gene>
<keyword evidence="2" id="KW-1185">Reference proteome</keyword>
<dbReference type="GO" id="GO:0003887">
    <property type="term" value="F:DNA-directed DNA polymerase activity"/>
    <property type="evidence" value="ECO:0007669"/>
    <property type="project" value="InterPro"/>
</dbReference>
<dbReference type="EMBL" id="RRCF01000002">
    <property type="protein sequence ID" value="RRJ21150.1"/>
    <property type="molecule type" value="Genomic_DNA"/>
</dbReference>
<sequence>MPQVSFYLLPEHSADTESQLATEPAFFHVAAKLCADLYQAGQRVFVFCQNQADAELLDEVLWRFDPERFVPHNLAGEGPARGAPVEISWLPPSNARPVLINLSATVPPFSQRFQQIIEFVPAEEQLKVQARERFKFYRQSGLTPQTVQL</sequence>
<dbReference type="PANTHER" id="PTHR38767">
    <property type="entry name" value="DNA POLYMERASE III SUBUNIT CHI"/>
    <property type="match status" value="1"/>
</dbReference>
<dbReference type="GO" id="GO:0006260">
    <property type="term" value="P:DNA replication"/>
    <property type="evidence" value="ECO:0007669"/>
    <property type="project" value="InterPro"/>
</dbReference>
<dbReference type="OrthoDB" id="5297568at2"/>
<organism evidence="1 2">
    <name type="scientific">Rheinheimera mesophila</name>
    <dbReference type="NCBI Taxonomy" id="1547515"/>
    <lineage>
        <taxon>Bacteria</taxon>
        <taxon>Pseudomonadati</taxon>
        <taxon>Pseudomonadota</taxon>
        <taxon>Gammaproteobacteria</taxon>
        <taxon>Chromatiales</taxon>
        <taxon>Chromatiaceae</taxon>
        <taxon>Rheinheimera</taxon>
    </lineage>
</organism>
<accession>A0A3P3QKY8</accession>
<dbReference type="RefSeq" id="WP_106693143.1">
    <property type="nucleotide sequence ID" value="NZ_LAVS01000020.1"/>
</dbReference>
<dbReference type="GO" id="GO:0032298">
    <property type="term" value="P:positive regulation of DNA-templated DNA replication initiation"/>
    <property type="evidence" value="ECO:0007669"/>
    <property type="project" value="TreeGrafter"/>
</dbReference>
<dbReference type="InterPro" id="IPR007459">
    <property type="entry name" value="DNA_pol3_chi"/>
</dbReference>
<name>A0A3P3QKY8_9GAMM</name>
<dbReference type="GO" id="GO:0003677">
    <property type="term" value="F:DNA binding"/>
    <property type="evidence" value="ECO:0007669"/>
    <property type="project" value="InterPro"/>
</dbReference>
<dbReference type="PANTHER" id="PTHR38767:SF1">
    <property type="entry name" value="DNA POLYMERASE III SUBUNIT CHI"/>
    <property type="match status" value="1"/>
</dbReference>
<dbReference type="SUPFAM" id="SSF102400">
    <property type="entry name" value="DNA polymerase III chi subunit"/>
    <property type="match status" value="1"/>
</dbReference>
<dbReference type="Pfam" id="PF04364">
    <property type="entry name" value="DNA_pol3_chi"/>
    <property type="match status" value="1"/>
</dbReference>
<dbReference type="Gene3D" id="3.40.50.10110">
    <property type="entry name" value="DNA polymerase III subunit chi"/>
    <property type="match status" value="1"/>
</dbReference>